<evidence type="ECO:0000313" key="3">
    <source>
        <dbReference type="Proteomes" id="UP000630353"/>
    </source>
</evidence>
<dbReference type="Proteomes" id="UP000630353">
    <property type="component" value="Unassembled WGS sequence"/>
</dbReference>
<proteinExistence type="predicted"/>
<reference evidence="2" key="2">
    <citation type="submission" date="2020-09" db="EMBL/GenBank/DDBJ databases">
        <authorList>
            <person name="Sun Q."/>
            <person name="Kim S."/>
        </authorList>
    </citation>
    <scope>NUCLEOTIDE SEQUENCE</scope>
    <source>
        <strain evidence="2">KCTC 42651</strain>
    </source>
</reference>
<name>A0A918XUR2_9PROT</name>
<dbReference type="EMBL" id="BMZS01000007">
    <property type="protein sequence ID" value="GHD54228.1"/>
    <property type="molecule type" value="Genomic_DNA"/>
</dbReference>
<evidence type="ECO:0000256" key="1">
    <source>
        <dbReference type="SAM" id="SignalP"/>
    </source>
</evidence>
<keyword evidence="3" id="KW-1185">Reference proteome</keyword>
<comment type="caution">
    <text evidence="2">The sequence shown here is derived from an EMBL/GenBank/DDBJ whole genome shotgun (WGS) entry which is preliminary data.</text>
</comment>
<keyword evidence="1" id="KW-0732">Signal</keyword>
<feature type="chain" id="PRO_5036903776" evidence="1">
    <location>
        <begin position="23"/>
        <end position="174"/>
    </location>
</feature>
<organism evidence="2 3">
    <name type="scientific">Thalassobaculum fulvum</name>
    <dbReference type="NCBI Taxonomy" id="1633335"/>
    <lineage>
        <taxon>Bacteria</taxon>
        <taxon>Pseudomonadati</taxon>
        <taxon>Pseudomonadota</taxon>
        <taxon>Alphaproteobacteria</taxon>
        <taxon>Rhodospirillales</taxon>
        <taxon>Thalassobaculaceae</taxon>
        <taxon>Thalassobaculum</taxon>
    </lineage>
</organism>
<sequence length="174" mass="19496">MRNMVFVLGVLVLALGAGAAQAKEMHCKCYKDFKDKIHGKTQDDYKFTCKKTFEKLGSGSSSDDFNGFVKIYFEEGKSNDKKLAIKIRPRKPGPECLVGVYNQEKKLMWGGSYCNNDKKKEFGGFNMKEMPDGSLQVGGMAQTLSKNNQFLGIYFKTPQDPNNNYLGAVCVEDK</sequence>
<reference evidence="2" key="1">
    <citation type="journal article" date="2014" name="Int. J. Syst. Evol. Microbiol.">
        <title>Complete genome sequence of Corynebacterium casei LMG S-19264T (=DSM 44701T), isolated from a smear-ripened cheese.</title>
        <authorList>
            <consortium name="US DOE Joint Genome Institute (JGI-PGF)"/>
            <person name="Walter F."/>
            <person name="Albersmeier A."/>
            <person name="Kalinowski J."/>
            <person name="Ruckert C."/>
        </authorList>
    </citation>
    <scope>NUCLEOTIDE SEQUENCE</scope>
    <source>
        <strain evidence="2">KCTC 42651</strain>
    </source>
</reference>
<protein>
    <submittedName>
        <fullName evidence="2">Uncharacterized protein</fullName>
    </submittedName>
</protein>
<gene>
    <name evidence="2" type="ORF">GCM10017083_31500</name>
</gene>
<feature type="signal peptide" evidence="1">
    <location>
        <begin position="1"/>
        <end position="22"/>
    </location>
</feature>
<dbReference type="AlphaFoldDB" id="A0A918XUR2"/>
<evidence type="ECO:0000313" key="2">
    <source>
        <dbReference type="EMBL" id="GHD54228.1"/>
    </source>
</evidence>
<accession>A0A918XUR2</accession>